<name>A0A5B8XF50_9RICK</name>
<dbReference type="GO" id="GO:0009243">
    <property type="term" value="P:O antigen biosynthetic process"/>
    <property type="evidence" value="ECO:0007669"/>
    <property type="project" value="InterPro"/>
</dbReference>
<dbReference type="InterPro" id="IPR046981">
    <property type="entry name" value="G1P_cyt_trans"/>
</dbReference>
<dbReference type="Proteomes" id="UP000321934">
    <property type="component" value="Chromosome"/>
</dbReference>
<dbReference type="AlphaFoldDB" id="A0A5B8XF50"/>
<protein>
    <submittedName>
        <fullName evidence="2">Glucose-1-phosphate cytidylyltransferase</fullName>
    </submittedName>
</protein>
<dbReference type="GO" id="GO:0047343">
    <property type="term" value="F:glucose-1-phosphate cytidylyltransferase activity"/>
    <property type="evidence" value="ECO:0007669"/>
    <property type="project" value="InterPro"/>
</dbReference>
<dbReference type="Pfam" id="PF00483">
    <property type="entry name" value="NTP_transferase"/>
    <property type="match status" value="1"/>
</dbReference>
<dbReference type="PANTHER" id="PTHR47183:SF1">
    <property type="entry name" value="GLUCOSE-1-PHOSPHATE CYTIDYLYLTRANSFERASE"/>
    <property type="match status" value="1"/>
</dbReference>
<evidence type="ECO:0000313" key="2">
    <source>
        <dbReference type="EMBL" id="QED23890.1"/>
    </source>
</evidence>
<dbReference type="SUPFAM" id="SSF53448">
    <property type="entry name" value="Nucleotide-diphospho-sugar transferases"/>
    <property type="match status" value="1"/>
</dbReference>
<sequence length="257" mass="29084">MKAIILAGGLGSRISEETNLKPKPMIELGGKPILWHIMKIYSSHGINDFVICGGYKAYVIKEYFMNYYMHQSDATFDLKNNSFTIHSSNAEDWRVTVIDTGEFDMTGSRVRQALKYVKDDEAFCITYGDGVADINITESIKFHKSHGKIATVSAVKPTGRFGILDIKDNAVLSFKEKTVDQSDWISGGFFVASPKILNYLPDSKDLVFETQVLPKLAHDGEMMSFIHEGFWHPMDTLRDKTTLEDLWNAKAAPWKIW</sequence>
<reference evidence="2 3" key="1">
    <citation type="journal article" date="2019" name="ISME J.">
        <title>Deianiraea, an extracellular bacterium associated with the ciliate Paramecium, suggests an alternative scenario for the evolution of Rickettsiales.</title>
        <authorList>
            <person name="Castelli M."/>
            <person name="Sabaneyeva E."/>
            <person name="Lanzoni O."/>
            <person name="Lebedeva N."/>
            <person name="Floriano A.M."/>
            <person name="Gaiarsa S."/>
            <person name="Benken K."/>
            <person name="Modeo L."/>
            <person name="Bandi C."/>
            <person name="Potekhin A."/>
            <person name="Sassera D."/>
            <person name="Petroni G."/>
        </authorList>
    </citation>
    <scope>NUCLEOTIDE SEQUENCE [LARGE SCALE GENOMIC DNA]</scope>
    <source>
        <strain evidence="2">CyL4-1</strain>
    </source>
</reference>
<dbReference type="PANTHER" id="PTHR47183">
    <property type="entry name" value="GLUCOSE-1-PHOSPHATE CYTIDYLYLTRANSFERASE-RELATED"/>
    <property type="match status" value="1"/>
</dbReference>
<dbReference type="CDD" id="cd02524">
    <property type="entry name" value="G1P_cytidylyltransferase"/>
    <property type="match status" value="1"/>
</dbReference>
<dbReference type="InterPro" id="IPR029044">
    <property type="entry name" value="Nucleotide-diphossugar_trans"/>
</dbReference>
<gene>
    <name evidence="2" type="ORF">Deia_01109</name>
</gene>
<dbReference type="RefSeq" id="WP_146821360.1">
    <property type="nucleotide sequence ID" value="NZ_CP029077.1"/>
</dbReference>
<dbReference type="InterPro" id="IPR013446">
    <property type="entry name" value="G1P_cyt_trans-like"/>
</dbReference>
<dbReference type="OrthoDB" id="9775031at2"/>
<dbReference type="EMBL" id="CP029077">
    <property type="protein sequence ID" value="QED23890.1"/>
    <property type="molecule type" value="Genomic_DNA"/>
</dbReference>
<organism evidence="2 3">
    <name type="scientific">Candidatus Deianiraea vastatrix</name>
    <dbReference type="NCBI Taxonomy" id="2163644"/>
    <lineage>
        <taxon>Bacteria</taxon>
        <taxon>Pseudomonadati</taxon>
        <taxon>Pseudomonadota</taxon>
        <taxon>Alphaproteobacteria</taxon>
        <taxon>Rickettsiales</taxon>
        <taxon>Candidatus Deianiraeaceae</taxon>
        <taxon>Candidatus Deianiraea</taxon>
    </lineage>
</organism>
<feature type="domain" description="Nucleotidyl transferase" evidence="1">
    <location>
        <begin position="2"/>
        <end position="232"/>
    </location>
</feature>
<accession>A0A5B8XF50</accession>
<keyword evidence="2" id="KW-0548">Nucleotidyltransferase</keyword>
<dbReference type="InterPro" id="IPR005835">
    <property type="entry name" value="NTP_transferase_dom"/>
</dbReference>
<proteinExistence type="predicted"/>
<evidence type="ECO:0000259" key="1">
    <source>
        <dbReference type="Pfam" id="PF00483"/>
    </source>
</evidence>
<keyword evidence="2" id="KW-0808">Transferase</keyword>
<evidence type="ECO:0000313" key="3">
    <source>
        <dbReference type="Proteomes" id="UP000321934"/>
    </source>
</evidence>
<dbReference type="Gene3D" id="3.90.550.10">
    <property type="entry name" value="Spore Coat Polysaccharide Biosynthesis Protein SpsA, Chain A"/>
    <property type="match status" value="1"/>
</dbReference>
<dbReference type="NCBIfam" id="TIGR02623">
    <property type="entry name" value="G1P_cyt_trans"/>
    <property type="match status" value="1"/>
</dbReference>
<keyword evidence="3" id="KW-1185">Reference proteome</keyword>